<evidence type="ECO:0000256" key="4">
    <source>
        <dbReference type="ARBA" id="ARBA00023002"/>
    </source>
</evidence>
<dbReference type="GO" id="GO:0016705">
    <property type="term" value="F:oxidoreductase activity, acting on paired donors, with incorporation or reduction of molecular oxygen"/>
    <property type="evidence" value="ECO:0007669"/>
    <property type="project" value="InterPro"/>
</dbReference>
<keyword evidence="5" id="KW-0408">Iron</keyword>
<dbReference type="PRINTS" id="PR00359">
    <property type="entry name" value="BP450"/>
</dbReference>
<proteinExistence type="inferred from homology"/>
<dbReference type="EMBL" id="CAEZXS010000321">
    <property type="protein sequence ID" value="CAB4718781.1"/>
    <property type="molecule type" value="Genomic_DNA"/>
</dbReference>
<dbReference type="EMBL" id="CAFBPW010000132">
    <property type="protein sequence ID" value="CAB5035818.1"/>
    <property type="molecule type" value="Genomic_DNA"/>
</dbReference>
<evidence type="ECO:0000256" key="2">
    <source>
        <dbReference type="ARBA" id="ARBA00022617"/>
    </source>
</evidence>
<accession>A0A6J6R4A3</accession>
<evidence type="ECO:0000313" key="8">
    <source>
        <dbReference type="EMBL" id="CAB4796947.1"/>
    </source>
</evidence>
<name>A0A6J6R4A3_9ZZZZ</name>
<dbReference type="PROSITE" id="PS00086">
    <property type="entry name" value="CYTOCHROME_P450"/>
    <property type="match status" value="1"/>
</dbReference>
<evidence type="ECO:0000313" key="10">
    <source>
        <dbReference type="EMBL" id="CAB5060387.1"/>
    </source>
</evidence>
<keyword evidence="2" id="KW-0349">Heme</keyword>
<keyword evidence="4" id="KW-0560">Oxidoreductase</keyword>
<dbReference type="GO" id="GO:0005506">
    <property type="term" value="F:iron ion binding"/>
    <property type="evidence" value="ECO:0007669"/>
    <property type="project" value="InterPro"/>
</dbReference>
<dbReference type="GO" id="GO:0004497">
    <property type="term" value="F:monooxygenase activity"/>
    <property type="evidence" value="ECO:0007669"/>
    <property type="project" value="UniProtKB-KW"/>
</dbReference>
<dbReference type="EMBL" id="CAFBQW010000008">
    <property type="protein sequence ID" value="CAB5060387.1"/>
    <property type="molecule type" value="Genomic_DNA"/>
</dbReference>
<dbReference type="CDD" id="cd20625">
    <property type="entry name" value="CYP164-like"/>
    <property type="match status" value="1"/>
</dbReference>
<dbReference type="AlphaFoldDB" id="A0A6J6R4A3"/>
<organism evidence="7">
    <name type="scientific">freshwater metagenome</name>
    <dbReference type="NCBI Taxonomy" id="449393"/>
    <lineage>
        <taxon>unclassified sequences</taxon>
        <taxon>metagenomes</taxon>
        <taxon>ecological metagenomes</taxon>
    </lineage>
</organism>
<sequence>MTPAQADELLNYTIQTNEGRQDPYPAYSQLRESPGRWRSEAGSIVLTSYKDCLEVLRHPKLGRAEADMDLPLSIAGNERRVAEDTSTMLLLNPPDHTRIRSLVSRAFTPRRVEELRPTIEDLLLPVLDRFVDQGGGDVMADLAVPYPVAVISELLGVPKEGNEHILPLVRSLTALIDPASTPELTAQGEAAGIEIALYFLELVEEKRTNPDDRLLSALIQVEEAGDKLSIEELITNTVLLYAAGFETTSNLIGNGLLLLLNNPEQVERLRNEPALLAPAILEMLRADSPVQMNVRVALEPVELFGELHPRGGSFIVLQSCGNRDSDVYPQGEKFDIARFVSPDAPQPLSFGWGGHHCLGAHLARAEGEIVFRSLFERFSEMTLDPAALPEGVPTFRPSFTLRGLESLPIQVKESPSRGAST</sequence>
<evidence type="ECO:0000256" key="6">
    <source>
        <dbReference type="ARBA" id="ARBA00023033"/>
    </source>
</evidence>
<dbReference type="SUPFAM" id="SSF48264">
    <property type="entry name" value="Cytochrome P450"/>
    <property type="match status" value="1"/>
</dbReference>
<evidence type="ECO:0000313" key="9">
    <source>
        <dbReference type="EMBL" id="CAB5035818.1"/>
    </source>
</evidence>
<dbReference type="InterPro" id="IPR002397">
    <property type="entry name" value="Cyt_P450_B"/>
</dbReference>
<dbReference type="Pfam" id="PF00067">
    <property type="entry name" value="p450"/>
    <property type="match status" value="1"/>
</dbReference>
<evidence type="ECO:0000256" key="1">
    <source>
        <dbReference type="ARBA" id="ARBA00010617"/>
    </source>
</evidence>
<dbReference type="Gene3D" id="1.10.630.10">
    <property type="entry name" value="Cytochrome P450"/>
    <property type="match status" value="1"/>
</dbReference>
<dbReference type="PANTHER" id="PTHR46696">
    <property type="entry name" value="P450, PUTATIVE (EUROFUNG)-RELATED"/>
    <property type="match status" value="1"/>
</dbReference>
<protein>
    <submittedName>
        <fullName evidence="7">Unannotated protein</fullName>
    </submittedName>
</protein>
<reference evidence="7" key="1">
    <citation type="submission" date="2020-05" db="EMBL/GenBank/DDBJ databases">
        <authorList>
            <person name="Chiriac C."/>
            <person name="Salcher M."/>
            <person name="Ghai R."/>
            <person name="Kavagutti S V."/>
        </authorList>
    </citation>
    <scope>NUCLEOTIDE SEQUENCE</scope>
</reference>
<dbReference type="PANTHER" id="PTHR46696:SF1">
    <property type="entry name" value="CYTOCHROME P450 YJIB-RELATED"/>
    <property type="match status" value="1"/>
</dbReference>
<dbReference type="InterPro" id="IPR036396">
    <property type="entry name" value="Cyt_P450_sf"/>
</dbReference>
<keyword evidence="3" id="KW-0479">Metal-binding</keyword>
<dbReference type="InterPro" id="IPR001128">
    <property type="entry name" value="Cyt_P450"/>
</dbReference>
<evidence type="ECO:0000256" key="5">
    <source>
        <dbReference type="ARBA" id="ARBA00023004"/>
    </source>
</evidence>
<dbReference type="FunFam" id="1.10.630.10:FF:000018">
    <property type="entry name" value="Cytochrome P450 monooxygenase"/>
    <property type="match status" value="1"/>
</dbReference>
<dbReference type="GO" id="GO:0020037">
    <property type="term" value="F:heme binding"/>
    <property type="evidence" value="ECO:0007669"/>
    <property type="project" value="InterPro"/>
</dbReference>
<comment type="similarity">
    <text evidence="1">Belongs to the cytochrome P450 family.</text>
</comment>
<evidence type="ECO:0000313" key="7">
    <source>
        <dbReference type="EMBL" id="CAB4718781.1"/>
    </source>
</evidence>
<keyword evidence="6" id="KW-0503">Monooxygenase</keyword>
<evidence type="ECO:0000256" key="3">
    <source>
        <dbReference type="ARBA" id="ARBA00022723"/>
    </source>
</evidence>
<dbReference type="InterPro" id="IPR017972">
    <property type="entry name" value="Cyt_P450_CS"/>
</dbReference>
<dbReference type="EMBL" id="CAFAAQ010000015">
    <property type="protein sequence ID" value="CAB4796947.1"/>
    <property type="molecule type" value="Genomic_DNA"/>
</dbReference>
<gene>
    <name evidence="7" type="ORF">UFOPK2582_01819</name>
    <name evidence="8" type="ORF">UFOPK3046_00302</name>
    <name evidence="9" type="ORF">UFOPK4173_01162</name>
    <name evidence="10" type="ORF">UFOPK4354_00134</name>
</gene>